<gene>
    <name evidence="2" type="ORF">JIP62_07050</name>
</gene>
<protein>
    <recommendedName>
        <fullName evidence="4">Bacteriophage tail tape measure C-terminal domain-containing protein</fullName>
    </recommendedName>
</protein>
<dbReference type="RefSeq" id="WP_201104280.1">
    <property type="nucleotide sequence ID" value="NZ_CP067977.1"/>
</dbReference>
<organism evidence="2 3">
    <name type="scientific">Brevundimonas vitisensis</name>
    <dbReference type="NCBI Taxonomy" id="2800818"/>
    <lineage>
        <taxon>Bacteria</taxon>
        <taxon>Pseudomonadati</taxon>
        <taxon>Pseudomonadota</taxon>
        <taxon>Alphaproteobacteria</taxon>
        <taxon>Caulobacterales</taxon>
        <taxon>Caulobacteraceae</taxon>
        <taxon>Brevundimonas</taxon>
    </lineage>
</organism>
<evidence type="ECO:0000313" key="3">
    <source>
        <dbReference type="Proteomes" id="UP000595448"/>
    </source>
</evidence>
<name>A0ABX7BRH6_9CAUL</name>
<accession>A0ABX7BRH6</accession>
<evidence type="ECO:0000313" key="2">
    <source>
        <dbReference type="EMBL" id="QQQ19836.1"/>
    </source>
</evidence>
<sequence length="790" mass="85442">MAGRTDLEALVYQMSTDIRQLERQNRRALDNVGGTASKIEARYKAIGKSDPGQFLNQTFDRSRLAVFEAGAARIPIFGQALEALGPAGLIAAGGLAATALAATQAIAAMQFADEIDDTAQKLNIGTDALQEYRFALTEVGGEAKDADSAIESFQKKLGEGLAGGRAVKWFERLGFSGEDLRAFASTEDALAAVMDRIAALGSEAERAAVADKLGLGSMISLAREGSGALEDLREKARDLGYVMDADLVKKGAEANQQFETMSHIVNVQLKSSLVELSDEILTVAGSLATALSAMNDFLASWAEFTQMRGQSGIFDIGNAGAAWGYNSGLWDRLPWTRGLAGRLREGETWAGANADDPALMRQQMAMGARRQLRPDGDGARLASPSTGGGRARPSGPSPEQIARQAADLERSLALEIARLSNNRALVQVLEREDAIVRRTEQYLGLQLSATEARTRAVADQERVDEARIQGQMHEVQQASVLKDIEYERMLGNERYAQSMEDRYQTARQIEFLMDKGYDVVSATAMAEADLLDTQRARAEVTARIVADAALEHQITMARLSGDEERLRVLERADEINRRARQIEGDRNLNYGEGVAIATDQVDAEISAATRRGFRDGIRGLLDDLQDGGLEGVLTSIFDRVTDRLKDNLADLLTDYLMQLGSARPDGSGGGGIMAAVSSFMGGFGRRAHGGPVRPGRSYIVGEHRPEVFVPSEPGSILPSLSAVSKMPMISRTVVQHITYDNRGAMLFEQAMAEQRAFAMQQAGQAATAAFQASRTVIPSEAARRDRFRLG</sequence>
<reference evidence="2 3" key="1">
    <citation type="submission" date="2021-01" db="EMBL/GenBank/DDBJ databases">
        <title>Brevundimonas vitis sp. nov., an bacterium isolated from grape (Vitis vinifera).</title>
        <authorList>
            <person name="Jiang L."/>
            <person name="Lee J."/>
        </authorList>
    </citation>
    <scope>NUCLEOTIDE SEQUENCE [LARGE SCALE GENOMIC DNA]</scope>
    <source>
        <strain evidence="2 3">GRTSA-9</strain>
    </source>
</reference>
<dbReference type="EMBL" id="CP067977">
    <property type="protein sequence ID" value="QQQ19836.1"/>
    <property type="molecule type" value="Genomic_DNA"/>
</dbReference>
<evidence type="ECO:0008006" key="4">
    <source>
        <dbReference type="Google" id="ProtNLM"/>
    </source>
</evidence>
<keyword evidence="3" id="KW-1185">Reference proteome</keyword>
<feature type="region of interest" description="Disordered" evidence="1">
    <location>
        <begin position="370"/>
        <end position="399"/>
    </location>
</feature>
<proteinExistence type="predicted"/>
<evidence type="ECO:0000256" key="1">
    <source>
        <dbReference type="SAM" id="MobiDB-lite"/>
    </source>
</evidence>
<dbReference type="Proteomes" id="UP000595448">
    <property type="component" value="Chromosome"/>
</dbReference>